<feature type="region of interest" description="Disordered" evidence="1">
    <location>
        <begin position="235"/>
        <end position="260"/>
    </location>
</feature>
<organism evidence="2 3">
    <name type="scientific">Neorhodopirellula pilleata</name>
    <dbReference type="NCBI Taxonomy" id="2714738"/>
    <lineage>
        <taxon>Bacteria</taxon>
        <taxon>Pseudomonadati</taxon>
        <taxon>Planctomycetota</taxon>
        <taxon>Planctomycetia</taxon>
        <taxon>Pirellulales</taxon>
        <taxon>Pirellulaceae</taxon>
        <taxon>Neorhodopirellula</taxon>
    </lineage>
</organism>
<feature type="region of interest" description="Disordered" evidence="1">
    <location>
        <begin position="167"/>
        <end position="220"/>
    </location>
</feature>
<dbReference type="RefSeq" id="WP_146578647.1">
    <property type="nucleotide sequence ID" value="NZ_SJPM01000006.1"/>
</dbReference>
<dbReference type="Proteomes" id="UP000316213">
    <property type="component" value="Unassembled WGS sequence"/>
</dbReference>
<name>A0A5C6A7V5_9BACT</name>
<feature type="compositionally biased region" description="Low complexity" evidence="1">
    <location>
        <begin position="246"/>
        <end position="260"/>
    </location>
</feature>
<keyword evidence="3" id="KW-1185">Reference proteome</keyword>
<gene>
    <name evidence="2" type="ORF">Pla100_32400</name>
</gene>
<reference evidence="2 3" key="1">
    <citation type="submission" date="2019-02" db="EMBL/GenBank/DDBJ databases">
        <title>Deep-cultivation of Planctomycetes and their phenomic and genomic characterization uncovers novel biology.</title>
        <authorList>
            <person name="Wiegand S."/>
            <person name="Jogler M."/>
            <person name="Boedeker C."/>
            <person name="Pinto D."/>
            <person name="Vollmers J."/>
            <person name="Rivas-Marin E."/>
            <person name="Kohn T."/>
            <person name="Peeters S.H."/>
            <person name="Heuer A."/>
            <person name="Rast P."/>
            <person name="Oberbeckmann S."/>
            <person name="Bunk B."/>
            <person name="Jeske O."/>
            <person name="Meyerdierks A."/>
            <person name="Storesund J.E."/>
            <person name="Kallscheuer N."/>
            <person name="Luecker S."/>
            <person name="Lage O.M."/>
            <person name="Pohl T."/>
            <person name="Merkel B.J."/>
            <person name="Hornburger P."/>
            <person name="Mueller R.-W."/>
            <person name="Bruemmer F."/>
            <person name="Labrenz M."/>
            <person name="Spormann A.M."/>
            <person name="Op Den Camp H."/>
            <person name="Overmann J."/>
            <person name="Amann R."/>
            <person name="Jetten M.S.M."/>
            <person name="Mascher T."/>
            <person name="Medema M.H."/>
            <person name="Devos D.P."/>
            <person name="Kaster A.-K."/>
            <person name="Ovreas L."/>
            <person name="Rohde M."/>
            <person name="Galperin M.Y."/>
            <person name="Jogler C."/>
        </authorList>
    </citation>
    <scope>NUCLEOTIDE SEQUENCE [LARGE SCALE GENOMIC DNA]</scope>
    <source>
        <strain evidence="2 3">Pla100</strain>
    </source>
</reference>
<feature type="region of interest" description="Disordered" evidence="1">
    <location>
        <begin position="89"/>
        <end position="149"/>
    </location>
</feature>
<proteinExistence type="predicted"/>
<dbReference type="EMBL" id="SJPM01000006">
    <property type="protein sequence ID" value="TWT95599.1"/>
    <property type="molecule type" value="Genomic_DNA"/>
</dbReference>
<dbReference type="AlphaFoldDB" id="A0A5C6A7V5"/>
<evidence type="ECO:0000313" key="2">
    <source>
        <dbReference type="EMBL" id="TWT95599.1"/>
    </source>
</evidence>
<feature type="compositionally biased region" description="Polar residues" evidence="1">
    <location>
        <begin position="209"/>
        <end position="219"/>
    </location>
</feature>
<dbReference type="OrthoDB" id="271290at2"/>
<accession>A0A5C6A7V5</accession>
<feature type="compositionally biased region" description="Polar residues" evidence="1">
    <location>
        <begin position="168"/>
        <end position="197"/>
    </location>
</feature>
<feature type="compositionally biased region" description="Low complexity" evidence="1">
    <location>
        <begin position="312"/>
        <end position="343"/>
    </location>
</feature>
<evidence type="ECO:0000313" key="3">
    <source>
        <dbReference type="Proteomes" id="UP000316213"/>
    </source>
</evidence>
<feature type="region of interest" description="Disordered" evidence="1">
    <location>
        <begin position="1"/>
        <end position="21"/>
    </location>
</feature>
<comment type="caution">
    <text evidence="2">The sequence shown here is derived from an EMBL/GenBank/DDBJ whole genome shotgun (WGS) entry which is preliminary data.</text>
</comment>
<evidence type="ECO:0000256" key="1">
    <source>
        <dbReference type="SAM" id="MobiDB-lite"/>
    </source>
</evidence>
<sequence>MRIELTKRNLSADQPRRASRARWGKRALLVTCLITPMLSTGCRSGKPGWNLFGRRGEPSAEMLAGSGPTLTYPAPPSAKATPEAIASIAGGTATPTPSTPTTPSMGVPGVTPPGGSNPYALAGNQTAPPAYAIPGSTPPPSTAASASPTPSYAAAAANGYAAGGTPIASGTTPTQSTASANNSTGSVASAPATQTKLPSGYQLAGASPPATTSEKTSTDAAPKANAFALPAMNSLTPSRLAGGQTASGQTPASPSATSASTYANGGGFTLPSGIVAAPSTTPPTASATQADIGTAVAALGASPTSTSKPAGASSPLSTDASSSPEFKSATATKSSSTNTSAGSVRPAGYMPGSTSASSGYPIQR</sequence>
<feature type="compositionally biased region" description="Low complexity" evidence="1">
    <location>
        <begin position="89"/>
        <end position="109"/>
    </location>
</feature>
<protein>
    <submittedName>
        <fullName evidence="2">Uncharacterized protein</fullName>
    </submittedName>
</protein>
<feature type="compositionally biased region" description="Polar residues" evidence="1">
    <location>
        <begin position="352"/>
        <end position="364"/>
    </location>
</feature>
<feature type="region of interest" description="Disordered" evidence="1">
    <location>
        <begin position="300"/>
        <end position="364"/>
    </location>
</feature>